<dbReference type="OrthoDB" id="118015at2"/>
<dbReference type="PANTHER" id="PTHR42760">
    <property type="entry name" value="SHORT-CHAIN DEHYDROGENASES/REDUCTASES FAMILY MEMBER"/>
    <property type="match status" value="1"/>
</dbReference>
<keyword evidence="4" id="KW-1185">Reference proteome</keyword>
<dbReference type="CDD" id="cd05233">
    <property type="entry name" value="SDR_c"/>
    <property type="match status" value="1"/>
</dbReference>
<dbReference type="PRINTS" id="PR00080">
    <property type="entry name" value="SDRFAMILY"/>
</dbReference>
<gene>
    <name evidence="3" type="ordered locus">Sthe_1772</name>
</gene>
<dbReference type="KEGG" id="sti:Sthe_1772"/>
<dbReference type="InterPro" id="IPR020904">
    <property type="entry name" value="Sc_DH/Rdtase_CS"/>
</dbReference>
<dbReference type="InParanoid" id="D1C4N9"/>
<dbReference type="PANTHER" id="PTHR42760:SF40">
    <property type="entry name" value="3-OXOACYL-[ACYL-CARRIER-PROTEIN] REDUCTASE, CHLOROPLASTIC"/>
    <property type="match status" value="1"/>
</dbReference>
<name>D1C4N9_SPHTD</name>
<dbReference type="SUPFAM" id="SSF51735">
    <property type="entry name" value="NAD(P)-binding Rossmann-fold domains"/>
    <property type="match status" value="1"/>
</dbReference>
<accession>D1C4N9</accession>
<protein>
    <submittedName>
        <fullName evidence="3">Short-chain dehydrogenase/reductase SDR</fullName>
    </submittedName>
</protein>
<dbReference type="PROSITE" id="PS00061">
    <property type="entry name" value="ADH_SHORT"/>
    <property type="match status" value="1"/>
</dbReference>
<sequence length="235" mass="24887">MSLSNRVAIITGGTGNLGRAVVPAFLGAGATVVVPYRTDASINKLREHVGDEGTRLHGQQVDVTDEAAVARLVDAVLAEHGRIDFLLNLVGGYEGGKFLETDLDQWDRLFRLNVRPTLVCTRAVLPHLVAQGSGRVITVGARTALEPPSGSTAYAAAKAAVVSMTQAIAREVRTTGVTVNCVVPSTLDTEENRRSMKGDPSRWVRPEQVAALMLYLCSDAAAAINGAVIPVYGQL</sequence>
<comment type="similarity">
    <text evidence="1 2">Belongs to the short-chain dehydrogenases/reductases (SDR) family.</text>
</comment>
<proteinExistence type="inferred from homology"/>
<evidence type="ECO:0000256" key="2">
    <source>
        <dbReference type="RuleBase" id="RU000363"/>
    </source>
</evidence>
<dbReference type="Gene3D" id="3.40.50.720">
    <property type="entry name" value="NAD(P)-binding Rossmann-like Domain"/>
    <property type="match status" value="1"/>
</dbReference>
<reference evidence="3 4" key="2">
    <citation type="journal article" date="2010" name="Stand. Genomic Sci.">
        <title>Complete genome sequence of Desulfohalobium retbaense type strain (HR(100)).</title>
        <authorList>
            <person name="Spring S."/>
            <person name="Nolan M."/>
            <person name="Lapidus A."/>
            <person name="Glavina Del Rio T."/>
            <person name="Copeland A."/>
            <person name="Tice H."/>
            <person name="Cheng J.F."/>
            <person name="Lucas S."/>
            <person name="Land M."/>
            <person name="Chen F."/>
            <person name="Bruce D."/>
            <person name="Goodwin L."/>
            <person name="Pitluck S."/>
            <person name="Ivanova N."/>
            <person name="Mavromatis K."/>
            <person name="Mikhailova N."/>
            <person name="Pati A."/>
            <person name="Chen A."/>
            <person name="Palaniappan K."/>
            <person name="Hauser L."/>
            <person name="Chang Y.J."/>
            <person name="Jeffries C.D."/>
            <person name="Munk C."/>
            <person name="Kiss H."/>
            <person name="Chain P."/>
            <person name="Han C."/>
            <person name="Brettin T."/>
            <person name="Detter J.C."/>
            <person name="Schuler E."/>
            <person name="Goker M."/>
            <person name="Rohde M."/>
            <person name="Bristow J."/>
            <person name="Eisen J.A."/>
            <person name="Markowitz V."/>
            <person name="Hugenholtz P."/>
            <person name="Kyrpides N.C."/>
            <person name="Klenk H.P."/>
        </authorList>
    </citation>
    <scope>NUCLEOTIDE SEQUENCE [LARGE SCALE GENOMIC DNA]</scope>
    <source>
        <strain evidence="4">ATCC 49802 / DSM 20745 / S 6022</strain>
    </source>
</reference>
<dbReference type="InterPro" id="IPR036291">
    <property type="entry name" value="NAD(P)-bd_dom_sf"/>
</dbReference>
<reference evidence="4" key="1">
    <citation type="submission" date="2009-11" db="EMBL/GenBank/DDBJ databases">
        <title>The complete chromosome 1 of Sphaerobacter thermophilus DSM 20745.</title>
        <authorList>
            <person name="Lucas S."/>
            <person name="Copeland A."/>
            <person name="Lapidus A."/>
            <person name="Glavina del Rio T."/>
            <person name="Dalin E."/>
            <person name="Tice H."/>
            <person name="Bruce D."/>
            <person name="Goodwin L."/>
            <person name="Pitluck S."/>
            <person name="Kyrpides N."/>
            <person name="Mavromatis K."/>
            <person name="Ivanova N."/>
            <person name="Mikhailova N."/>
            <person name="LaButti K.M."/>
            <person name="Clum A."/>
            <person name="Sun H.I."/>
            <person name="Brettin T."/>
            <person name="Detter J.C."/>
            <person name="Han C."/>
            <person name="Larimer F."/>
            <person name="Land M."/>
            <person name="Hauser L."/>
            <person name="Markowitz V."/>
            <person name="Cheng J.F."/>
            <person name="Hugenholtz P."/>
            <person name="Woyke T."/>
            <person name="Wu D."/>
            <person name="Steenblock K."/>
            <person name="Schneider S."/>
            <person name="Pukall R."/>
            <person name="Goeker M."/>
            <person name="Klenk H.P."/>
            <person name="Eisen J.A."/>
        </authorList>
    </citation>
    <scope>NUCLEOTIDE SEQUENCE [LARGE SCALE GENOMIC DNA]</scope>
    <source>
        <strain evidence="4">ATCC 49802 / DSM 20745 / S 6022</strain>
    </source>
</reference>
<dbReference type="eggNOG" id="COG1028">
    <property type="taxonomic scope" value="Bacteria"/>
</dbReference>
<evidence type="ECO:0000256" key="1">
    <source>
        <dbReference type="ARBA" id="ARBA00006484"/>
    </source>
</evidence>
<evidence type="ECO:0000313" key="3">
    <source>
        <dbReference type="EMBL" id="ACZ39206.1"/>
    </source>
</evidence>
<dbReference type="FunFam" id="3.40.50.720:FF:000084">
    <property type="entry name" value="Short-chain dehydrogenase reductase"/>
    <property type="match status" value="1"/>
</dbReference>
<dbReference type="GO" id="GO:0030497">
    <property type="term" value="P:fatty acid elongation"/>
    <property type="evidence" value="ECO:0007669"/>
    <property type="project" value="TreeGrafter"/>
</dbReference>
<dbReference type="HOGENOM" id="CLU_010194_1_3_0"/>
<dbReference type="Pfam" id="PF00106">
    <property type="entry name" value="adh_short"/>
    <property type="match status" value="1"/>
</dbReference>
<evidence type="ECO:0000313" key="4">
    <source>
        <dbReference type="Proteomes" id="UP000002027"/>
    </source>
</evidence>
<dbReference type="PRINTS" id="PR00081">
    <property type="entry name" value="GDHRDH"/>
</dbReference>
<organism evidence="3 4">
    <name type="scientific">Sphaerobacter thermophilus (strain ATCC 49802 / DSM 20745 / KCCM 41009 / NCIMB 13125 / S 6022)</name>
    <dbReference type="NCBI Taxonomy" id="479434"/>
    <lineage>
        <taxon>Bacteria</taxon>
        <taxon>Pseudomonadati</taxon>
        <taxon>Thermomicrobiota</taxon>
        <taxon>Thermomicrobia</taxon>
        <taxon>Sphaerobacterales</taxon>
        <taxon>Sphaerobacterineae</taxon>
        <taxon>Sphaerobacteraceae</taxon>
        <taxon>Sphaerobacter</taxon>
    </lineage>
</organism>
<dbReference type="Proteomes" id="UP000002027">
    <property type="component" value="Chromosome 1"/>
</dbReference>
<dbReference type="InterPro" id="IPR002347">
    <property type="entry name" value="SDR_fam"/>
</dbReference>
<dbReference type="STRING" id="479434.Sthe_1772"/>
<dbReference type="EMBL" id="CP001823">
    <property type="protein sequence ID" value="ACZ39206.1"/>
    <property type="molecule type" value="Genomic_DNA"/>
</dbReference>
<dbReference type="RefSeq" id="WP_012872252.1">
    <property type="nucleotide sequence ID" value="NC_013523.1"/>
</dbReference>
<dbReference type="GO" id="GO:0016616">
    <property type="term" value="F:oxidoreductase activity, acting on the CH-OH group of donors, NAD or NADP as acceptor"/>
    <property type="evidence" value="ECO:0007669"/>
    <property type="project" value="TreeGrafter"/>
</dbReference>
<dbReference type="AlphaFoldDB" id="D1C4N9"/>